<evidence type="ECO:0000256" key="1">
    <source>
        <dbReference type="SAM" id="MobiDB-lite"/>
    </source>
</evidence>
<organism evidence="3">
    <name type="scientific">Paraconexibacter sp. AEG42_29</name>
    <dbReference type="NCBI Taxonomy" id="2997339"/>
    <lineage>
        <taxon>Bacteria</taxon>
        <taxon>Bacillati</taxon>
        <taxon>Actinomycetota</taxon>
        <taxon>Thermoleophilia</taxon>
        <taxon>Solirubrobacterales</taxon>
        <taxon>Paraconexibacteraceae</taxon>
        <taxon>Paraconexibacter</taxon>
    </lineage>
</organism>
<dbReference type="Gene3D" id="2.60.120.10">
    <property type="entry name" value="Jelly Rolls"/>
    <property type="match status" value="1"/>
</dbReference>
<dbReference type="Pfam" id="PF00027">
    <property type="entry name" value="cNMP_binding"/>
    <property type="match status" value="1"/>
</dbReference>
<accession>A0AAU7AS39</accession>
<dbReference type="PROSITE" id="PS50042">
    <property type="entry name" value="CNMP_BINDING_3"/>
    <property type="match status" value="1"/>
</dbReference>
<proteinExistence type="predicted"/>
<dbReference type="InterPro" id="IPR018490">
    <property type="entry name" value="cNMP-bd_dom_sf"/>
</dbReference>
<dbReference type="AlphaFoldDB" id="A0AAU7AS39"/>
<dbReference type="InterPro" id="IPR014710">
    <property type="entry name" value="RmlC-like_jellyroll"/>
</dbReference>
<dbReference type="RefSeq" id="WP_354700992.1">
    <property type="nucleotide sequence ID" value="NZ_CP114014.1"/>
</dbReference>
<evidence type="ECO:0000259" key="2">
    <source>
        <dbReference type="PROSITE" id="PS50042"/>
    </source>
</evidence>
<dbReference type="SUPFAM" id="SSF51206">
    <property type="entry name" value="cAMP-binding domain-like"/>
    <property type="match status" value="1"/>
</dbReference>
<gene>
    <name evidence="3" type="ORF">DSM112329_01289</name>
</gene>
<dbReference type="CDD" id="cd00038">
    <property type="entry name" value="CAP_ED"/>
    <property type="match status" value="1"/>
</dbReference>
<dbReference type="SMART" id="SM00100">
    <property type="entry name" value="cNMP"/>
    <property type="match status" value="1"/>
</dbReference>
<dbReference type="InterPro" id="IPR000595">
    <property type="entry name" value="cNMP-bd_dom"/>
</dbReference>
<evidence type="ECO:0000313" key="3">
    <source>
        <dbReference type="EMBL" id="XAY04456.1"/>
    </source>
</evidence>
<feature type="region of interest" description="Disordered" evidence="1">
    <location>
        <begin position="1"/>
        <end position="27"/>
    </location>
</feature>
<name>A0AAU7AS39_9ACTN</name>
<dbReference type="EMBL" id="CP114014">
    <property type="protein sequence ID" value="XAY04456.1"/>
    <property type="molecule type" value="Genomic_DNA"/>
</dbReference>
<sequence length="164" mass="16787">MDAASFFQYPSGTDPDSGPPAVPHGAFQAGPTSFLADQGEADWAQLLAQTTTVRFRAGDTVLVAGAEDRAFYLLVAGRVAVDGADGPPIEAPAVLGDAAFFDGLPRAVAVTALGPGEAIRLSWQAFEALAVRHPRLAQALLGDLGRIAAARQRASAAQVGAFSG</sequence>
<feature type="domain" description="Cyclic nucleotide-binding" evidence="2">
    <location>
        <begin position="34"/>
        <end position="147"/>
    </location>
</feature>
<dbReference type="KEGG" id="parq:DSM112329_01289"/>
<protein>
    <recommendedName>
        <fullName evidence="2">Cyclic nucleotide-binding domain-containing protein</fullName>
    </recommendedName>
</protein>
<reference evidence="3" key="1">
    <citation type="submission" date="2022-12" db="EMBL/GenBank/DDBJ databases">
        <title>Paraconexibacter alkalitolerans sp. nov. and Baekduia alba sp. nov., isolated from soil and emended description of the genera Paraconexibacter (Chun et al., 2020) and Baekduia (An et al., 2020).</title>
        <authorList>
            <person name="Vieira S."/>
            <person name="Huber K.J."/>
            <person name="Geppert A."/>
            <person name="Wolf J."/>
            <person name="Neumann-Schaal M."/>
            <person name="Muesken M."/>
            <person name="Overmann J."/>
        </authorList>
    </citation>
    <scope>NUCLEOTIDE SEQUENCE</scope>
    <source>
        <strain evidence="3">AEG42_29</strain>
    </source>
</reference>